<protein>
    <recommendedName>
        <fullName evidence="3">Type II toxin-antitoxin system RelE/ParE family toxin</fullName>
    </recommendedName>
</protein>
<comment type="caution">
    <text evidence="1">The sequence shown here is derived from an EMBL/GenBank/DDBJ whole genome shotgun (WGS) entry which is preliminary data.</text>
</comment>
<gene>
    <name evidence="1" type="ORF">Bequi_02950</name>
</gene>
<evidence type="ECO:0000313" key="1">
    <source>
        <dbReference type="EMBL" id="MCL6422349.1"/>
    </source>
</evidence>
<reference evidence="1" key="1">
    <citation type="submission" date="2022-02" db="EMBL/GenBank/DDBJ databases">
        <authorList>
            <person name="Lee M."/>
            <person name="Kim S.-J."/>
            <person name="Jung M.-Y."/>
        </authorList>
    </citation>
    <scope>NUCLEOTIDE SEQUENCE</scope>
    <source>
        <strain evidence="1">JHP9</strain>
    </source>
</reference>
<dbReference type="RefSeq" id="WP_249736454.1">
    <property type="nucleotide sequence ID" value="NZ_JAKNCJ010000001.1"/>
</dbReference>
<proteinExistence type="predicted"/>
<sequence>MASRRTLIFSDAADRALTELEKVGDQNLLDKLDDAFDAIEVGAARAKRGPYELAVDGGTVRGWMIYIVHGPRQWVIAWTAVDADRAKIHHVVEARTTAFG</sequence>
<name>A0ABT0QXW7_9MICO</name>
<accession>A0ABT0QXW7</accession>
<dbReference type="Proteomes" id="UP001203761">
    <property type="component" value="Unassembled WGS sequence"/>
</dbReference>
<dbReference type="EMBL" id="JAKNCJ010000001">
    <property type="protein sequence ID" value="MCL6422349.1"/>
    <property type="molecule type" value="Genomic_DNA"/>
</dbReference>
<evidence type="ECO:0008006" key="3">
    <source>
        <dbReference type="Google" id="ProtNLM"/>
    </source>
</evidence>
<evidence type="ECO:0000313" key="2">
    <source>
        <dbReference type="Proteomes" id="UP001203761"/>
    </source>
</evidence>
<keyword evidence="2" id="KW-1185">Reference proteome</keyword>
<organism evidence="1 2">
    <name type="scientific">Brachybacterium equifaecis</name>
    <dbReference type="NCBI Taxonomy" id="2910770"/>
    <lineage>
        <taxon>Bacteria</taxon>
        <taxon>Bacillati</taxon>
        <taxon>Actinomycetota</taxon>
        <taxon>Actinomycetes</taxon>
        <taxon>Micrococcales</taxon>
        <taxon>Dermabacteraceae</taxon>
        <taxon>Brachybacterium</taxon>
    </lineage>
</organism>